<keyword evidence="2" id="KW-1185">Reference proteome</keyword>
<proteinExistence type="predicted"/>
<comment type="caution">
    <text evidence="1">The sequence shown here is derived from an EMBL/GenBank/DDBJ whole genome shotgun (WGS) entry which is preliminary data.</text>
</comment>
<reference evidence="1 2" key="1">
    <citation type="submission" date="2020-08" db="EMBL/GenBank/DDBJ databases">
        <title>Genomic Encyclopedia of Type Strains, Phase IV (KMG-IV): sequencing the most valuable type-strain genomes for metagenomic binning, comparative biology and taxonomic classification.</title>
        <authorList>
            <person name="Goeker M."/>
        </authorList>
    </citation>
    <scope>NUCLEOTIDE SEQUENCE [LARGE SCALE GENOMIC DNA]</scope>
    <source>
        <strain evidence="1 2">DSM 29007</strain>
    </source>
</reference>
<evidence type="ECO:0000313" key="1">
    <source>
        <dbReference type="EMBL" id="MBB6070979.1"/>
    </source>
</evidence>
<gene>
    <name evidence="1" type="ORF">HNQ61_002601</name>
</gene>
<dbReference type="RefSeq" id="WP_170033438.1">
    <property type="nucleotide sequence ID" value="NZ_JABDTL010000001.1"/>
</dbReference>
<dbReference type="Proteomes" id="UP000582837">
    <property type="component" value="Unassembled WGS sequence"/>
</dbReference>
<evidence type="ECO:0000313" key="2">
    <source>
        <dbReference type="Proteomes" id="UP000582837"/>
    </source>
</evidence>
<sequence>MDSSAPAAMLSPQDVVRTVFDLVAAERYDEVAAYVDAEDLERLRPDAEAATRVPELIPKTADDWMRHDPELPRAVAEYYVRRAGPARAASALSRTFAGVDSAEELQALSTAQLLGRWLQAADPRWMLRQMLDEDARSSPEAADIPAVRRVVAGATLEEDDTAHVVFRSGFGSDLLPMLEVASLRRTAGGWRMRFGKHNFLGTMAFGISFGPGPGEE</sequence>
<dbReference type="EMBL" id="JACHIA010000006">
    <property type="protein sequence ID" value="MBB6070979.1"/>
    <property type="molecule type" value="Genomic_DNA"/>
</dbReference>
<protein>
    <submittedName>
        <fullName evidence="1">Uncharacterized protein YjiS (DUF1127 family)</fullName>
    </submittedName>
</protein>
<organism evidence="1 2">
    <name type="scientific">Longimicrobium terrae</name>
    <dbReference type="NCBI Taxonomy" id="1639882"/>
    <lineage>
        <taxon>Bacteria</taxon>
        <taxon>Pseudomonadati</taxon>
        <taxon>Gemmatimonadota</taxon>
        <taxon>Longimicrobiia</taxon>
        <taxon>Longimicrobiales</taxon>
        <taxon>Longimicrobiaceae</taxon>
        <taxon>Longimicrobium</taxon>
    </lineage>
</organism>
<dbReference type="AlphaFoldDB" id="A0A841GZ70"/>
<name>A0A841GZ70_9BACT</name>
<accession>A0A841GZ70</accession>